<dbReference type="InterPro" id="IPR000330">
    <property type="entry name" value="SNF2_N"/>
</dbReference>
<evidence type="ECO:0000256" key="1">
    <source>
        <dbReference type="ARBA" id="ARBA00004123"/>
    </source>
</evidence>
<keyword evidence="6" id="KW-0067">ATP-binding</keyword>
<feature type="region of interest" description="Disordered" evidence="9">
    <location>
        <begin position="976"/>
        <end position="1013"/>
    </location>
</feature>
<dbReference type="SUPFAM" id="SSF52540">
    <property type="entry name" value="P-loop containing nucleoside triphosphate hydrolases"/>
    <property type="match status" value="2"/>
</dbReference>
<gene>
    <name evidence="12" type="ORF">g.74185</name>
    <name evidence="13" type="ORF">g.74187</name>
</gene>
<evidence type="ECO:0000256" key="9">
    <source>
        <dbReference type="SAM" id="MobiDB-lite"/>
    </source>
</evidence>
<dbReference type="InterPro" id="IPR027417">
    <property type="entry name" value="P-loop_NTPase"/>
</dbReference>
<dbReference type="Pfam" id="PF00271">
    <property type="entry name" value="Helicase_C"/>
    <property type="match status" value="1"/>
</dbReference>
<dbReference type="CDD" id="cd18793">
    <property type="entry name" value="SF2_C_SNF"/>
    <property type="match status" value="1"/>
</dbReference>
<dbReference type="EMBL" id="GDKF01001771">
    <property type="protein sequence ID" value="JAT76851.1"/>
    <property type="molecule type" value="Transcribed_RNA"/>
</dbReference>
<dbReference type="FunFam" id="3.40.50.10810:FF:000015">
    <property type="entry name" value="lymphoid-specific helicase isoform X1"/>
    <property type="match status" value="1"/>
</dbReference>
<evidence type="ECO:0000256" key="7">
    <source>
        <dbReference type="ARBA" id="ARBA00023054"/>
    </source>
</evidence>
<dbReference type="GO" id="GO:0005524">
    <property type="term" value="F:ATP binding"/>
    <property type="evidence" value="ECO:0007669"/>
    <property type="project" value="UniProtKB-KW"/>
</dbReference>
<feature type="domain" description="Helicase ATP-binding" evidence="10">
    <location>
        <begin position="400"/>
        <end position="572"/>
    </location>
</feature>
<comment type="subcellular location">
    <subcellularLocation>
        <location evidence="1">Nucleus</location>
    </subcellularLocation>
</comment>
<dbReference type="Pfam" id="PF00176">
    <property type="entry name" value="SNF2-rel_dom"/>
    <property type="match status" value="1"/>
</dbReference>
<evidence type="ECO:0000256" key="3">
    <source>
        <dbReference type="ARBA" id="ARBA00022741"/>
    </source>
</evidence>
<evidence type="ECO:0000313" key="13">
    <source>
        <dbReference type="EMBL" id="JAT76851.1"/>
    </source>
</evidence>
<dbReference type="InterPro" id="IPR038718">
    <property type="entry name" value="SNF2-like_sf"/>
</dbReference>
<reference evidence="13" key="1">
    <citation type="submission" date="2015-08" db="EMBL/GenBank/DDBJ databases">
        <authorList>
            <person name="Babu N.S."/>
            <person name="Beckwith C.J."/>
            <person name="Beseler K.G."/>
            <person name="Brison A."/>
            <person name="Carone J.V."/>
            <person name="Caskin T.P."/>
            <person name="Diamond M."/>
            <person name="Durham M.E."/>
            <person name="Foxe J.M."/>
            <person name="Go M."/>
            <person name="Henderson B.A."/>
            <person name="Jones I.B."/>
            <person name="McGettigan J.A."/>
            <person name="Micheletti S.J."/>
            <person name="Nasrallah M.E."/>
            <person name="Ortiz D."/>
            <person name="Piller C.R."/>
            <person name="Privatt S.R."/>
            <person name="Schneider S.L."/>
            <person name="Sharp S."/>
            <person name="Smith T.C."/>
            <person name="Stanton J.D."/>
            <person name="Ullery H.E."/>
            <person name="Wilson R.J."/>
            <person name="Serrano M.G."/>
            <person name="Buck G."/>
            <person name="Lee V."/>
            <person name="Wang Y."/>
            <person name="Carvalho R."/>
            <person name="Voegtly L."/>
            <person name="Shi R."/>
            <person name="Duckworth R."/>
            <person name="Johnson A."/>
            <person name="Loviza R."/>
            <person name="Walstead R."/>
            <person name="Shah Z."/>
            <person name="Kiflezghi M."/>
            <person name="Wade K."/>
            <person name="Ball S.L."/>
            <person name="Bradley K.W."/>
            <person name="Asai D.J."/>
            <person name="Bowman C.A."/>
            <person name="Russell D.A."/>
            <person name="Pope W.H."/>
            <person name="Jacobs-Sera D."/>
            <person name="Hendrix R.W."/>
            <person name="Hatfull G.F."/>
        </authorList>
    </citation>
    <scope>NUCLEOTIDE SEQUENCE</scope>
</reference>
<keyword evidence="5" id="KW-0347">Helicase</keyword>
<dbReference type="Gene3D" id="3.40.50.300">
    <property type="entry name" value="P-loop containing nucleotide triphosphate hydrolases"/>
    <property type="match status" value="1"/>
</dbReference>
<evidence type="ECO:0000256" key="4">
    <source>
        <dbReference type="ARBA" id="ARBA00022801"/>
    </source>
</evidence>
<dbReference type="SMART" id="SM00487">
    <property type="entry name" value="DEXDc"/>
    <property type="match status" value="1"/>
</dbReference>
<dbReference type="PROSITE" id="PS51194">
    <property type="entry name" value="HELICASE_CTER"/>
    <property type="match status" value="1"/>
</dbReference>
<proteinExistence type="inferred from homology"/>
<dbReference type="EMBL" id="GDKF01007721">
    <property type="protein sequence ID" value="JAT70901.1"/>
    <property type="molecule type" value="Transcribed_RNA"/>
</dbReference>
<dbReference type="PROSITE" id="PS51192">
    <property type="entry name" value="HELICASE_ATP_BIND_1"/>
    <property type="match status" value="1"/>
</dbReference>
<evidence type="ECO:0000313" key="12">
    <source>
        <dbReference type="EMBL" id="JAT70901.1"/>
    </source>
</evidence>
<evidence type="ECO:0000259" key="11">
    <source>
        <dbReference type="PROSITE" id="PS51194"/>
    </source>
</evidence>
<feature type="domain" description="Helicase C-terminal" evidence="11">
    <location>
        <begin position="724"/>
        <end position="873"/>
    </location>
</feature>
<dbReference type="AlphaFoldDB" id="A0A1D2ACP0"/>
<dbReference type="InterPro" id="IPR001650">
    <property type="entry name" value="Helicase_C-like"/>
</dbReference>
<dbReference type="InterPro" id="IPR014001">
    <property type="entry name" value="Helicase_ATP-bd"/>
</dbReference>
<evidence type="ECO:0000259" key="10">
    <source>
        <dbReference type="PROSITE" id="PS51192"/>
    </source>
</evidence>
<organism evidence="13">
    <name type="scientific">Auxenochlorella protothecoides</name>
    <name type="common">Green microalga</name>
    <name type="synonym">Chlorella protothecoides</name>
    <dbReference type="NCBI Taxonomy" id="3075"/>
    <lineage>
        <taxon>Eukaryota</taxon>
        <taxon>Viridiplantae</taxon>
        <taxon>Chlorophyta</taxon>
        <taxon>core chlorophytes</taxon>
        <taxon>Trebouxiophyceae</taxon>
        <taxon>Chlorellales</taxon>
        <taxon>Chlorellaceae</taxon>
        <taxon>Auxenochlorella</taxon>
    </lineage>
</organism>
<keyword evidence="4" id="KW-0378">Hydrolase</keyword>
<dbReference type="SMART" id="SM00490">
    <property type="entry name" value="HELICc"/>
    <property type="match status" value="1"/>
</dbReference>
<keyword evidence="3" id="KW-0547">Nucleotide-binding</keyword>
<dbReference type="Gene3D" id="3.40.50.10810">
    <property type="entry name" value="Tandem AAA-ATPase domain"/>
    <property type="match status" value="1"/>
</dbReference>
<keyword evidence="7" id="KW-0175">Coiled coil</keyword>
<evidence type="ECO:0000256" key="2">
    <source>
        <dbReference type="ARBA" id="ARBA00007025"/>
    </source>
</evidence>
<name>A0A1D2ACP0_AUXPR</name>
<comment type="similarity">
    <text evidence="2">Belongs to the SNF2/RAD54 helicase family.</text>
</comment>
<keyword evidence="8" id="KW-0539">Nucleus</keyword>
<feature type="compositionally biased region" description="Basic and acidic residues" evidence="9">
    <location>
        <begin position="990"/>
        <end position="1003"/>
    </location>
</feature>
<sequence length="1013" mass="110572">MRIDLTAVFDMASGLLNAQAHLSPDQREVCMKIVKRLHEDFFPDRKAKLVDSVRASLEQTANLAVLVQAAESSREAVFIFSSDARLLKQTSVGRLKPAPQYATHCLHASSNDWFQARCELQALIPDLARKSTRLLCLSSPSQTRSVATPLPHQPPHASLQLSVEPGDTVRAAIFLSDNTVDCQLARALHSVQSALTAARMRQGMWGRATAASRRRPRAVHAAHLAMQVTVPCRPLSRAIHAGGAAAAAADAARQARRAKQAELVQGVVAIHEQLHKAWLEARIRAQKERLAALRSNDMAAYVGLVAVAGSSQLDKLLCQTDACLRALTARLSSTRAVSSVGKGLEGPGTDCRSRGAVQESSADWNQLACRVLATRISEQPAGLIGGRLWPYQMQGLCWMAGLARHSLNGILADEMGLGKTVQVIALMMHLVEADAACLPFLIVVPASLVPNWQAELQRWAPGLKTVIYRGPAAEREDIYNRQIQRGVRRPGTFHVVVTTYEILMGKLDRPRLSCIRWSHVIVDEGHRLKNAGCKLNAEIRQYKCDHRLLLTGTPLQNDISELWSLLNFLLPDLFNSCEDFQTWFGGAPRSTTHPPDQEGDESAALLTEEEQLVVTSRLHQVLRPFVLRRLKESVASQLPEKIEVLVRCPMSPYQQALTNIIAEGTRARPGGGIQGVAGVNNVVMELRTICNHPLLSRLHVPGSECELPASNLPAELRLCGKLAVLDRILGRLKAAGHRVLIFSTMTRALDVLEEYLNWRGYTWQRLDGNTGAQERGTEVAAFNAPGSSTFVFLLSVRAGGVGLNLQSADTVVMYDTDWNAQIDLQAQARVHRLGQTKKVLVIRLQTAGSVEERVVDVAQSKRTFVDRSITCGFFDGKTSAAERQRHLLEFIAASADSSGMAGTRDGGAEMTDEELNGLVARDEDDLAAMAGISAPASVLADAEGIGGMVAAAQDAATPKDPDAGREFGRGVRHRAAALAAKPLKKRPRRDRGQSNRVAHEQRLHGNVPRRWLA</sequence>
<accession>A0A1D2ACP0</accession>
<protein>
    <submittedName>
        <fullName evidence="13">Uncharacterized protein</fullName>
    </submittedName>
</protein>
<dbReference type="InterPro" id="IPR049730">
    <property type="entry name" value="SNF2/RAD54-like_C"/>
</dbReference>
<dbReference type="GO" id="GO:0005634">
    <property type="term" value="C:nucleus"/>
    <property type="evidence" value="ECO:0007669"/>
    <property type="project" value="UniProtKB-SubCell"/>
</dbReference>
<dbReference type="GO" id="GO:0004386">
    <property type="term" value="F:helicase activity"/>
    <property type="evidence" value="ECO:0007669"/>
    <property type="project" value="UniProtKB-KW"/>
</dbReference>
<dbReference type="PANTHER" id="PTHR10799">
    <property type="entry name" value="SNF2/RAD54 HELICASE FAMILY"/>
    <property type="match status" value="1"/>
</dbReference>
<dbReference type="GO" id="GO:0016787">
    <property type="term" value="F:hydrolase activity"/>
    <property type="evidence" value="ECO:0007669"/>
    <property type="project" value="UniProtKB-KW"/>
</dbReference>
<evidence type="ECO:0000256" key="5">
    <source>
        <dbReference type="ARBA" id="ARBA00022806"/>
    </source>
</evidence>
<evidence type="ECO:0000256" key="8">
    <source>
        <dbReference type="ARBA" id="ARBA00023242"/>
    </source>
</evidence>
<evidence type="ECO:0000256" key="6">
    <source>
        <dbReference type="ARBA" id="ARBA00022840"/>
    </source>
</evidence>